<accession>A0A365L399</accession>
<gene>
    <name evidence="3" type="ORF">DP120_08650</name>
</gene>
<evidence type="ECO:0000259" key="2">
    <source>
        <dbReference type="PROSITE" id="PS51272"/>
    </source>
</evidence>
<protein>
    <recommendedName>
        <fullName evidence="2">SLH domain-containing protein</fullName>
    </recommendedName>
</protein>
<proteinExistence type="predicted"/>
<keyword evidence="1" id="KW-0732">Signal</keyword>
<feature type="signal peptide" evidence="1">
    <location>
        <begin position="1"/>
        <end position="38"/>
    </location>
</feature>
<dbReference type="PROSITE" id="PS51272">
    <property type="entry name" value="SLH"/>
    <property type="match status" value="3"/>
</dbReference>
<dbReference type="InterPro" id="IPR014044">
    <property type="entry name" value="CAP_dom"/>
</dbReference>
<evidence type="ECO:0000313" key="4">
    <source>
        <dbReference type="Proteomes" id="UP000251002"/>
    </source>
</evidence>
<comment type="caution">
    <text evidence="3">The sequence shown here is derived from an EMBL/GenBank/DDBJ whole genome shotgun (WGS) entry which is preliminary data.</text>
</comment>
<dbReference type="SUPFAM" id="SSF55797">
    <property type="entry name" value="PR-1-like"/>
    <property type="match status" value="1"/>
</dbReference>
<dbReference type="Pfam" id="PF00395">
    <property type="entry name" value="SLH"/>
    <property type="match status" value="3"/>
</dbReference>
<dbReference type="Gene3D" id="3.40.33.10">
    <property type="entry name" value="CAP"/>
    <property type="match status" value="1"/>
</dbReference>
<feature type="domain" description="SLH" evidence="2">
    <location>
        <begin position="158"/>
        <end position="221"/>
    </location>
</feature>
<feature type="chain" id="PRO_5016652261" description="SLH domain-containing protein" evidence="1">
    <location>
        <begin position="39"/>
        <end position="352"/>
    </location>
</feature>
<feature type="domain" description="SLH" evidence="2">
    <location>
        <begin position="102"/>
        <end position="157"/>
    </location>
</feature>
<keyword evidence="4" id="KW-1185">Reference proteome</keyword>
<evidence type="ECO:0000256" key="1">
    <source>
        <dbReference type="SAM" id="SignalP"/>
    </source>
</evidence>
<dbReference type="AlphaFoldDB" id="A0A365L399"/>
<evidence type="ECO:0000313" key="3">
    <source>
        <dbReference type="EMBL" id="RAZ79655.1"/>
    </source>
</evidence>
<reference evidence="3 4" key="1">
    <citation type="submission" date="2018-06" db="EMBL/GenBank/DDBJ databases">
        <title>The draft genome sequences of strains SCU63 and S1.</title>
        <authorList>
            <person name="Gan L."/>
        </authorList>
    </citation>
    <scope>NUCLEOTIDE SEQUENCE [LARGE SCALE GENOMIC DNA]</scope>
    <source>
        <strain evidence="3 4">SCU63</strain>
    </source>
</reference>
<dbReference type="InterPro" id="IPR001119">
    <property type="entry name" value="SLH_dom"/>
</dbReference>
<organism evidence="3 4">
    <name type="scientific">Planococcus halotolerans</name>
    <dbReference type="NCBI Taxonomy" id="2233542"/>
    <lineage>
        <taxon>Bacteria</taxon>
        <taxon>Bacillati</taxon>
        <taxon>Bacillota</taxon>
        <taxon>Bacilli</taxon>
        <taxon>Bacillales</taxon>
        <taxon>Caryophanaceae</taxon>
        <taxon>Planococcus</taxon>
    </lineage>
</organism>
<sequence>MLKEPIMTNKAKTLFKRLNFIAAAVLLFFIFTASPSLAASSFSDVSKSYWAHTEITELADKGIIKGHTDGTFKPHDAVTRAQSAMMIVRALDIPTANRPDPNFKDVTPKTPGYAEIAALVDLGVFTKDVNFNPTQPATRAQVAKILVEAFDLKGSGSGIKAFTDVSASQWYYSYVDTLVHNGITAGTTKTTFSPNQNVDRVQMAVFIYRNLNAEGPTSPGIPAGETAMMTEVLNLVNQERAKVGVPAVKLHKGLQDAALLKSKDMADNNYFSHESPTYGSPFDLLKLRGISYTAAGENIAAGQRSAESVMSSWMNSPGHKANILNKDYTHLGVGIYKGGSYGIYHTQLFIRQ</sequence>
<dbReference type="EMBL" id="QLZR01000002">
    <property type="protein sequence ID" value="RAZ79655.1"/>
    <property type="molecule type" value="Genomic_DNA"/>
</dbReference>
<dbReference type="PANTHER" id="PTHR31157">
    <property type="entry name" value="SCP DOMAIN-CONTAINING PROTEIN"/>
    <property type="match status" value="1"/>
</dbReference>
<name>A0A365L399_9BACL</name>
<dbReference type="Proteomes" id="UP000251002">
    <property type="component" value="Unassembled WGS sequence"/>
</dbReference>
<dbReference type="CDD" id="cd05379">
    <property type="entry name" value="CAP_bacterial"/>
    <property type="match status" value="1"/>
</dbReference>
<feature type="domain" description="SLH" evidence="2">
    <location>
        <begin position="38"/>
        <end position="101"/>
    </location>
</feature>
<dbReference type="PANTHER" id="PTHR31157:SF1">
    <property type="entry name" value="SCP DOMAIN-CONTAINING PROTEIN"/>
    <property type="match status" value="1"/>
</dbReference>
<dbReference type="Pfam" id="PF00188">
    <property type="entry name" value="CAP"/>
    <property type="match status" value="1"/>
</dbReference>
<dbReference type="InterPro" id="IPR035940">
    <property type="entry name" value="CAP_sf"/>
</dbReference>